<organism evidence="9 10">
    <name type="scientific">Diaporthe helianthi</name>
    <dbReference type="NCBI Taxonomy" id="158607"/>
    <lineage>
        <taxon>Eukaryota</taxon>
        <taxon>Fungi</taxon>
        <taxon>Dikarya</taxon>
        <taxon>Ascomycota</taxon>
        <taxon>Pezizomycotina</taxon>
        <taxon>Sordariomycetes</taxon>
        <taxon>Sordariomycetidae</taxon>
        <taxon>Diaporthales</taxon>
        <taxon>Diaporthaceae</taxon>
        <taxon>Diaporthe</taxon>
    </lineage>
</organism>
<dbReference type="PANTHER" id="PTHR28005:SF1">
    <property type="entry name" value="AUTOPHAGY-RELATED PROTEIN 17"/>
    <property type="match status" value="1"/>
</dbReference>
<protein>
    <recommendedName>
        <fullName evidence="2 6">Autophagy-related protein 17</fullName>
    </recommendedName>
</protein>
<feature type="compositionally biased region" description="Low complexity" evidence="7">
    <location>
        <begin position="1"/>
        <end position="13"/>
    </location>
</feature>
<evidence type="ECO:0000313" key="10">
    <source>
        <dbReference type="Proteomes" id="UP000094444"/>
    </source>
</evidence>
<sequence>MATSSTSSSSPPAHSRQGDPLHAGGQDHQSDNHAHDASTAASVSVEVLVECLLAAKRALSSMTLVLRANDLTTHARQLHEESVILGAQTAFLNRGIMEQRRLLNRVRRSMIRTYDAGKKDFKHIIKTLDLANEKLEITMDMLRNTTVDPVFRPAGEEPKNLLDFVDENQVHGMREALKESIAELQAAQTSFDGDLFRFDDDLRAIAKILNSSASPTPSKSPVDSTSQPPSTISILDLLRTLTGRAHSMAEHLADLTHHFDKCVTAVRITEGGTALARRKAAEDSGAGVDAVSISGVIAEQETNDADLDPGEKAEIVLVVMDDARMVDEVVTDLNIGMQQMDADFAQLREQADHVRAGYGAATQAFRFLEEIGARLPGYIAAEAEFSERWQAEKEGISARLAEMETLRDFYEGYSSAYDSLILEVERRRAVEDKIQAVWRKAKEQADRLVESDWRDREAFRSEVGDYLPTDLWVGMSGPLRRWEVVRAGERDEAGGSRLQGEEDPGPDDAARGGAGRGNMPRQDDGSAVTLSREVVDAARERIRTGASGGT</sequence>
<evidence type="ECO:0000256" key="7">
    <source>
        <dbReference type="SAM" id="MobiDB-lite"/>
    </source>
</evidence>
<feature type="region of interest" description="Disordered" evidence="7">
    <location>
        <begin position="490"/>
        <end position="550"/>
    </location>
</feature>
<dbReference type="STRING" id="158607.A0A2P5IB27"/>
<evidence type="ECO:0000313" key="9">
    <source>
        <dbReference type="EMBL" id="POS79636.1"/>
    </source>
</evidence>
<dbReference type="GO" id="GO:0000422">
    <property type="term" value="P:autophagy of mitochondrion"/>
    <property type="evidence" value="ECO:0007669"/>
    <property type="project" value="TreeGrafter"/>
</dbReference>
<dbReference type="GO" id="GO:0030295">
    <property type="term" value="F:protein kinase activator activity"/>
    <property type="evidence" value="ECO:0007669"/>
    <property type="project" value="TreeGrafter"/>
</dbReference>
<feature type="region of interest" description="Disordered" evidence="7">
    <location>
        <begin position="1"/>
        <end position="38"/>
    </location>
</feature>
<dbReference type="InterPro" id="IPR045326">
    <property type="entry name" value="ATG17-like_dom"/>
</dbReference>
<comment type="subcellular location">
    <subcellularLocation>
        <location evidence="6">Cytoplasm</location>
    </subcellularLocation>
    <subcellularLocation>
        <location evidence="6">Preautophagosomal structure membrane</location>
        <topology evidence="6">Peripheral membrane protein</topology>
    </subcellularLocation>
</comment>
<comment type="function">
    <text evidence="6">Autophagy-specific protein that functions in response to autophagy-inducing signals as a scaffold to recruit other ATG proteins to organize preautophagosomal structure (PAS) formation. Modulates the timing and magnitude of the autophagy response, such as the size of the sequestering vesicles. Plays particularly a role in pexophagy and nucleophagy.</text>
</comment>
<evidence type="ECO:0000256" key="4">
    <source>
        <dbReference type="ARBA" id="ARBA00023006"/>
    </source>
</evidence>
<dbReference type="InterPro" id="IPR007240">
    <property type="entry name" value="Atg17"/>
</dbReference>
<feature type="compositionally biased region" description="Basic and acidic residues" evidence="7">
    <location>
        <begin position="533"/>
        <end position="543"/>
    </location>
</feature>
<dbReference type="GO" id="GO:0000045">
    <property type="term" value="P:autophagosome assembly"/>
    <property type="evidence" value="ECO:0007669"/>
    <property type="project" value="TreeGrafter"/>
</dbReference>
<evidence type="ECO:0000256" key="5">
    <source>
        <dbReference type="ARBA" id="ARBA00023136"/>
    </source>
</evidence>
<feature type="domain" description="Autophagy protein ATG17-like" evidence="8">
    <location>
        <begin position="58"/>
        <end position="467"/>
    </location>
</feature>
<dbReference type="GO" id="GO:0034727">
    <property type="term" value="P:piecemeal microautophagy of the nucleus"/>
    <property type="evidence" value="ECO:0007669"/>
    <property type="project" value="TreeGrafter"/>
</dbReference>
<dbReference type="Pfam" id="PF04108">
    <property type="entry name" value="ATG17_like"/>
    <property type="match status" value="1"/>
</dbReference>
<reference evidence="9" key="1">
    <citation type="submission" date="2017-09" db="EMBL/GenBank/DDBJ databases">
        <title>Polyketide synthases of a Diaporthe helianthi virulent isolate.</title>
        <authorList>
            <person name="Baroncelli R."/>
        </authorList>
    </citation>
    <scope>NUCLEOTIDE SEQUENCE [LARGE SCALE GENOMIC DNA]</scope>
    <source>
        <strain evidence="9">7/96</strain>
    </source>
</reference>
<dbReference type="PANTHER" id="PTHR28005">
    <property type="entry name" value="AUTOPHAGY-RELATED PROTEIN 17"/>
    <property type="match status" value="1"/>
</dbReference>
<accession>A0A2P5IB27</accession>
<dbReference type="InParanoid" id="A0A2P5IB27"/>
<evidence type="ECO:0000256" key="6">
    <source>
        <dbReference type="RuleBase" id="RU368080"/>
    </source>
</evidence>
<keyword evidence="4 6" id="KW-0072">Autophagy</keyword>
<evidence type="ECO:0000256" key="1">
    <source>
        <dbReference type="ARBA" id="ARBA00006259"/>
    </source>
</evidence>
<dbReference type="GO" id="GO:0060090">
    <property type="term" value="F:molecular adaptor activity"/>
    <property type="evidence" value="ECO:0007669"/>
    <property type="project" value="TreeGrafter"/>
</dbReference>
<dbReference type="GO" id="GO:1990316">
    <property type="term" value="C:Atg1/ULK1 kinase complex"/>
    <property type="evidence" value="ECO:0007669"/>
    <property type="project" value="TreeGrafter"/>
</dbReference>
<dbReference type="FunCoup" id="A0A2P5IB27">
    <property type="interactions" value="136"/>
</dbReference>
<keyword evidence="10" id="KW-1185">Reference proteome</keyword>
<dbReference type="OrthoDB" id="1937984at2759"/>
<proteinExistence type="inferred from homology"/>
<dbReference type="Proteomes" id="UP000094444">
    <property type="component" value="Unassembled WGS sequence"/>
</dbReference>
<comment type="similarity">
    <text evidence="1 6">Belongs to the ATG17 family.</text>
</comment>
<dbReference type="EMBL" id="MAVT02000099">
    <property type="protein sequence ID" value="POS79636.1"/>
    <property type="molecule type" value="Genomic_DNA"/>
</dbReference>
<dbReference type="AlphaFoldDB" id="A0A2P5IB27"/>
<keyword evidence="5" id="KW-0472">Membrane</keyword>
<dbReference type="GO" id="GO:0034045">
    <property type="term" value="C:phagophore assembly site membrane"/>
    <property type="evidence" value="ECO:0007669"/>
    <property type="project" value="UniProtKB-SubCell"/>
</dbReference>
<comment type="caution">
    <text evidence="9">The sequence shown here is derived from an EMBL/GenBank/DDBJ whole genome shotgun (WGS) entry which is preliminary data.</text>
</comment>
<name>A0A2P5IB27_DIAHE</name>
<keyword evidence="3 6" id="KW-0963">Cytoplasm</keyword>
<evidence type="ECO:0000256" key="2">
    <source>
        <dbReference type="ARBA" id="ARBA00013806"/>
    </source>
</evidence>
<gene>
    <name evidence="9" type="ORF">DHEL01_v201973</name>
</gene>
<evidence type="ECO:0000256" key="3">
    <source>
        <dbReference type="ARBA" id="ARBA00022490"/>
    </source>
</evidence>
<evidence type="ECO:0000259" key="8">
    <source>
        <dbReference type="Pfam" id="PF04108"/>
    </source>
</evidence>